<comment type="subcellular location">
    <subcellularLocation>
        <location evidence="1">Membrane</location>
    </subcellularLocation>
</comment>
<dbReference type="Proteomes" id="UP001239994">
    <property type="component" value="Unassembled WGS sequence"/>
</dbReference>
<protein>
    <recommendedName>
        <fullName evidence="6">G-protein coupled receptors family 1 profile domain-containing protein</fullName>
    </recommendedName>
</protein>
<name>A0AAD8YXB4_9TELE</name>
<dbReference type="PROSITE" id="PS50262">
    <property type="entry name" value="G_PROTEIN_RECEP_F1_2"/>
    <property type="match status" value="1"/>
</dbReference>
<evidence type="ECO:0000256" key="4">
    <source>
        <dbReference type="ARBA" id="ARBA00023136"/>
    </source>
</evidence>
<evidence type="ECO:0000256" key="1">
    <source>
        <dbReference type="ARBA" id="ARBA00004370"/>
    </source>
</evidence>
<comment type="caution">
    <text evidence="7">The sequence shown here is derived from an EMBL/GenBank/DDBJ whole genome shotgun (WGS) entry which is preliminary data.</text>
</comment>
<evidence type="ECO:0000259" key="6">
    <source>
        <dbReference type="PROSITE" id="PS50262"/>
    </source>
</evidence>
<dbReference type="AlphaFoldDB" id="A0AAD8YXB4"/>
<gene>
    <name evidence="7" type="ORF">P4O66_002916</name>
</gene>
<feature type="domain" description="G-protein coupled receptors family 1 profile" evidence="6">
    <location>
        <begin position="14"/>
        <end position="102"/>
    </location>
</feature>
<proteinExistence type="predicted"/>
<dbReference type="InterPro" id="IPR017452">
    <property type="entry name" value="GPCR_Rhodpsn_7TM"/>
</dbReference>
<evidence type="ECO:0000256" key="3">
    <source>
        <dbReference type="ARBA" id="ARBA00022989"/>
    </source>
</evidence>
<reference evidence="7" key="1">
    <citation type="submission" date="2023-03" db="EMBL/GenBank/DDBJ databases">
        <title>Electrophorus voltai genome.</title>
        <authorList>
            <person name="Bian C."/>
        </authorList>
    </citation>
    <scope>NUCLEOTIDE SEQUENCE</scope>
    <source>
        <strain evidence="7">CB-2022</strain>
        <tissue evidence="7">Muscle</tissue>
    </source>
</reference>
<sequence length="102" mass="11584">MFLVLSTYALFIYINSMILFMLRTKFTFCKTADTSSLLMFLNDSIYLVINLVLYVLSVFCLVVVRAACTFIVLLAATTFISPPLNLAVMSLERYTAICFPLR</sequence>
<evidence type="ECO:0000313" key="7">
    <source>
        <dbReference type="EMBL" id="KAK1787430.1"/>
    </source>
</evidence>
<evidence type="ECO:0000256" key="5">
    <source>
        <dbReference type="SAM" id="Phobius"/>
    </source>
</evidence>
<keyword evidence="2 5" id="KW-0812">Transmembrane</keyword>
<keyword evidence="8" id="KW-1185">Reference proteome</keyword>
<accession>A0AAD8YXB4</accession>
<keyword evidence="4 5" id="KW-0472">Membrane</keyword>
<evidence type="ECO:0000256" key="2">
    <source>
        <dbReference type="ARBA" id="ARBA00022692"/>
    </source>
</evidence>
<feature type="transmembrane region" description="Helical" evidence="5">
    <location>
        <begin position="45"/>
        <end position="64"/>
    </location>
</feature>
<dbReference type="GO" id="GO:0016020">
    <property type="term" value="C:membrane"/>
    <property type="evidence" value="ECO:0007669"/>
    <property type="project" value="UniProtKB-SubCell"/>
</dbReference>
<feature type="transmembrane region" description="Helical" evidence="5">
    <location>
        <begin position="70"/>
        <end position="91"/>
    </location>
</feature>
<dbReference type="EMBL" id="JAROKS010000023">
    <property type="protein sequence ID" value="KAK1787430.1"/>
    <property type="molecule type" value="Genomic_DNA"/>
</dbReference>
<evidence type="ECO:0000313" key="8">
    <source>
        <dbReference type="Proteomes" id="UP001239994"/>
    </source>
</evidence>
<keyword evidence="3 5" id="KW-1133">Transmembrane helix</keyword>
<feature type="transmembrane region" description="Helical" evidence="5">
    <location>
        <begin position="6"/>
        <end position="24"/>
    </location>
</feature>
<organism evidence="7 8">
    <name type="scientific">Electrophorus voltai</name>
    <dbReference type="NCBI Taxonomy" id="2609070"/>
    <lineage>
        <taxon>Eukaryota</taxon>
        <taxon>Metazoa</taxon>
        <taxon>Chordata</taxon>
        <taxon>Craniata</taxon>
        <taxon>Vertebrata</taxon>
        <taxon>Euteleostomi</taxon>
        <taxon>Actinopterygii</taxon>
        <taxon>Neopterygii</taxon>
        <taxon>Teleostei</taxon>
        <taxon>Ostariophysi</taxon>
        <taxon>Gymnotiformes</taxon>
        <taxon>Gymnotoidei</taxon>
        <taxon>Gymnotidae</taxon>
        <taxon>Electrophorus</taxon>
    </lineage>
</organism>